<gene>
    <name evidence="3" type="ORF">BCR39DRAFT_588260</name>
</gene>
<evidence type="ECO:0000313" key="3">
    <source>
        <dbReference type="EMBL" id="ORY29680.1"/>
    </source>
</evidence>
<dbReference type="InParanoid" id="A0A1Y2B550"/>
<evidence type="ECO:0000313" key="4">
    <source>
        <dbReference type="Proteomes" id="UP000193986"/>
    </source>
</evidence>
<feature type="domain" description="WW" evidence="2">
    <location>
        <begin position="78"/>
        <end position="112"/>
    </location>
</feature>
<proteinExistence type="predicted"/>
<dbReference type="InterPro" id="IPR001202">
    <property type="entry name" value="WW_dom"/>
</dbReference>
<dbReference type="Pfam" id="PF00397">
    <property type="entry name" value="WW"/>
    <property type="match status" value="1"/>
</dbReference>
<feature type="compositionally biased region" description="Polar residues" evidence="1">
    <location>
        <begin position="32"/>
        <end position="44"/>
    </location>
</feature>
<feature type="compositionally biased region" description="Low complexity" evidence="1">
    <location>
        <begin position="45"/>
        <end position="57"/>
    </location>
</feature>
<dbReference type="CDD" id="cd00201">
    <property type="entry name" value="WW"/>
    <property type="match status" value="1"/>
</dbReference>
<dbReference type="InterPro" id="IPR036020">
    <property type="entry name" value="WW_dom_sf"/>
</dbReference>
<reference evidence="3 4" key="1">
    <citation type="submission" date="2016-07" db="EMBL/GenBank/DDBJ databases">
        <title>Pervasive Adenine N6-methylation of Active Genes in Fungi.</title>
        <authorList>
            <consortium name="DOE Joint Genome Institute"/>
            <person name="Mondo S.J."/>
            <person name="Dannebaum R.O."/>
            <person name="Kuo R.C."/>
            <person name="Labutti K."/>
            <person name="Haridas S."/>
            <person name="Kuo A."/>
            <person name="Salamov A."/>
            <person name="Ahrendt S.R."/>
            <person name="Lipzen A."/>
            <person name="Sullivan W."/>
            <person name="Andreopoulos W.B."/>
            <person name="Clum A."/>
            <person name="Lindquist E."/>
            <person name="Daum C."/>
            <person name="Ramamoorthy G.K."/>
            <person name="Gryganskyi A."/>
            <person name="Culley D."/>
            <person name="Magnuson J.K."/>
            <person name="James T.Y."/>
            <person name="O'Malley M.A."/>
            <person name="Stajich J.E."/>
            <person name="Spatafora J.W."/>
            <person name="Visel A."/>
            <person name="Grigoriev I.V."/>
        </authorList>
    </citation>
    <scope>NUCLEOTIDE SEQUENCE [LARGE SCALE GENOMIC DNA]</scope>
    <source>
        <strain evidence="3 4">68-887.2</strain>
    </source>
</reference>
<dbReference type="EMBL" id="MCFC01000024">
    <property type="protein sequence ID" value="ORY29680.1"/>
    <property type="molecule type" value="Genomic_DNA"/>
</dbReference>
<dbReference type="PROSITE" id="PS50020">
    <property type="entry name" value="WW_DOMAIN_2"/>
    <property type="match status" value="1"/>
</dbReference>
<name>A0A1Y2B550_9TREE</name>
<dbReference type="SUPFAM" id="SSF51045">
    <property type="entry name" value="WW domain"/>
    <property type="match status" value="1"/>
</dbReference>
<dbReference type="Gene3D" id="2.20.70.10">
    <property type="match status" value="1"/>
</dbReference>
<evidence type="ECO:0000259" key="2">
    <source>
        <dbReference type="PROSITE" id="PS50020"/>
    </source>
</evidence>
<feature type="compositionally biased region" description="Basic and acidic residues" evidence="1">
    <location>
        <begin position="67"/>
        <end position="79"/>
    </location>
</feature>
<protein>
    <recommendedName>
        <fullName evidence="2">WW domain-containing protein</fullName>
    </recommendedName>
</protein>
<keyword evidence="4" id="KW-1185">Reference proteome</keyword>
<dbReference type="STRING" id="71784.A0A1Y2B550"/>
<accession>A0A1Y2B550</accession>
<evidence type="ECO:0000256" key="1">
    <source>
        <dbReference type="SAM" id="MobiDB-lite"/>
    </source>
</evidence>
<sequence length="367" mass="39084">MPTDAPPSYETVAHNPELNVTDPTGHTDLPRTASQSDTQHPFQRSQSNSSISTVSSSGLGADDLVGDEGRRSMDDEARELPPGWVRCFDPKTEHHFYVDESTKRATWLHPYDDPEYLRTLPDTHPANPNSVEAQAMRKRAEDEALLAKRIQESDAKGSKKAAGHGADTSAVDDGMVVQNTKAAGGDRNWLQRQKDKLVGTKEERAQAKEQRRKQREEERKRMKEAQEAYMKRRQELLKKQLNDPNIRAMYASDPYRYAAPSMAYTRSGGLYDSPYGYGYNGGYGRRYGYGYGGMGGGMGIGMPLMGGMAGGLLLGDMMSGGLGGGGFGGGFGGGGFGGGGFDGGMGGGFGGGGFDGGGGMGGGGGMC</sequence>
<dbReference type="SMART" id="SM00456">
    <property type="entry name" value="WW"/>
    <property type="match status" value="1"/>
</dbReference>
<dbReference type="Proteomes" id="UP000193986">
    <property type="component" value="Unassembled WGS sequence"/>
</dbReference>
<feature type="compositionally biased region" description="Basic and acidic residues" evidence="1">
    <location>
        <begin position="192"/>
        <end position="222"/>
    </location>
</feature>
<feature type="region of interest" description="Disordered" evidence="1">
    <location>
        <begin position="151"/>
        <end position="222"/>
    </location>
</feature>
<organism evidence="3 4">
    <name type="scientific">Naematelia encephala</name>
    <dbReference type="NCBI Taxonomy" id="71784"/>
    <lineage>
        <taxon>Eukaryota</taxon>
        <taxon>Fungi</taxon>
        <taxon>Dikarya</taxon>
        <taxon>Basidiomycota</taxon>
        <taxon>Agaricomycotina</taxon>
        <taxon>Tremellomycetes</taxon>
        <taxon>Tremellales</taxon>
        <taxon>Naemateliaceae</taxon>
        <taxon>Naematelia</taxon>
    </lineage>
</organism>
<comment type="caution">
    <text evidence="3">The sequence shown here is derived from an EMBL/GenBank/DDBJ whole genome shotgun (WGS) entry which is preliminary data.</text>
</comment>
<dbReference type="OrthoDB" id="2367685at2759"/>
<dbReference type="AlphaFoldDB" id="A0A1Y2B550"/>
<feature type="region of interest" description="Disordered" evidence="1">
    <location>
        <begin position="1"/>
        <end position="85"/>
    </location>
</feature>